<sequence length="171" mass="18817">MGFGSIIAAMISVATILMASYVCSKGGFYMTDVLAGSVIEMQENKNEMVKTEIEIKGVSTDRVDILVSLQNTGSTKIGDFTYMDVIVTYQNESGNMKTVWVPYQESEILSRNRWTKANIVPDLINPGVFDPGEKMEVHIRLDSSDPIGNSSVNWLMITVPNGAKASRYFSG</sequence>
<name>A0A0E3LDM9_9EURY</name>
<accession>A0A0E3LDM9</accession>
<dbReference type="InterPro" id="IPR002774">
    <property type="entry name" value="Flagellin_arc-type"/>
</dbReference>
<feature type="transmembrane region" description="Helical" evidence="1">
    <location>
        <begin position="6"/>
        <end position="24"/>
    </location>
</feature>
<keyword evidence="1" id="KW-1133">Transmembrane helix</keyword>
<evidence type="ECO:0008006" key="4">
    <source>
        <dbReference type="Google" id="ProtNLM"/>
    </source>
</evidence>
<dbReference type="GeneID" id="24872627"/>
<gene>
    <name evidence="2" type="ORF">MSSAC_2961</name>
</gene>
<dbReference type="GO" id="GO:0097588">
    <property type="term" value="P:archaeal or bacterial-type flagellum-dependent cell motility"/>
    <property type="evidence" value="ECO:0007669"/>
    <property type="project" value="InterPro"/>
</dbReference>
<dbReference type="AlphaFoldDB" id="A0A0E3LDM9"/>
<proteinExistence type="predicted"/>
<dbReference type="KEGG" id="msj:MSSAC_2961"/>
<dbReference type="HOGENOM" id="CLU_131313_0_0_2"/>
<dbReference type="STRING" id="1434118.MSSAC_2961"/>
<protein>
    <recommendedName>
        <fullName evidence="4">Flagella-related protein FlaF</fullName>
    </recommendedName>
</protein>
<dbReference type="EMBL" id="CP009508">
    <property type="protein sequence ID" value="AKB37551.1"/>
    <property type="molecule type" value="Genomic_DNA"/>
</dbReference>
<dbReference type="Pfam" id="PF01917">
    <property type="entry name" value="Flagellin_arch-type"/>
    <property type="match status" value="1"/>
</dbReference>
<dbReference type="RefSeq" id="WP_048184007.1">
    <property type="nucleotide sequence ID" value="NZ_CP009508.1"/>
</dbReference>
<dbReference type="GO" id="GO:0005198">
    <property type="term" value="F:structural molecule activity"/>
    <property type="evidence" value="ECO:0007669"/>
    <property type="project" value="InterPro"/>
</dbReference>
<organism evidence="2 3">
    <name type="scientific">Methanosarcina siciliae C2J</name>
    <dbReference type="NCBI Taxonomy" id="1434118"/>
    <lineage>
        <taxon>Archaea</taxon>
        <taxon>Methanobacteriati</taxon>
        <taxon>Methanobacteriota</taxon>
        <taxon>Stenosarchaea group</taxon>
        <taxon>Methanomicrobia</taxon>
        <taxon>Methanosarcinales</taxon>
        <taxon>Methanosarcinaceae</taxon>
        <taxon>Methanosarcina</taxon>
    </lineage>
</organism>
<keyword evidence="1" id="KW-0812">Transmembrane</keyword>
<dbReference type="Proteomes" id="UP000033123">
    <property type="component" value="Chromosome"/>
</dbReference>
<evidence type="ECO:0000313" key="3">
    <source>
        <dbReference type="Proteomes" id="UP000033123"/>
    </source>
</evidence>
<evidence type="ECO:0000256" key="1">
    <source>
        <dbReference type="SAM" id="Phobius"/>
    </source>
</evidence>
<evidence type="ECO:0000313" key="2">
    <source>
        <dbReference type="EMBL" id="AKB37551.1"/>
    </source>
</evidence>
<dbReference type="PATRIC" id="fig|1434118.4.peg.3842"/>
<reference evidence="2 3" key="1">
    <citation type="submission" date="2014-07" db="EMBL/GenBank/DDBJ databases">
        <title>Methanogenic archaea and the global carbon cycle.</title>
        <authorList>
            <person name="Henriksen J.R."/>
            <person name="Luke J."/>
            <person name="Reinhart S."/>
            <person name="Benedict M.N."/>
            <person name="Youngblut N.D."/>
            <person name="Metcalf M.E."/>
            <person name="Whitaker R.J."/>
            <person name="Metcalf W.W."/>
        </authorList>
    </citation>
    <scope>NUCLEOTIDE SEQUENCE [LARGE SCALE GENOMIC DNA]</scope>
    <source>
        <strain evidence="2 3">C2J</strain>
    </source>
</reference>
<keyword evidence="1" id="KW-0472">Membrane</keyword>